<dbReference type="Proteomes" id="UP001500655">
    <property type="component" value="Unassembled WGS sequence"/>
</dbReference>
<feature type="transmembrane region" description="Helical" evidence="1">
    <location>
        <begin position="204"/>
        <end position="222"/>
    </location>
</feature>
<dbReference type="EMBL" id="BAAALS010000001">
    <property type="protein sequence ID" value="GAA1735913.1"/>
    <property type="molecule type" value="Genomic_DNA"/>
</dbReference>
<keyword evidence="3" id="KW-1185">Reference proteome</keyword>
<feature type="transmembrane region" description="Helical" evidence="1">
    <location>
        <begin position="125"/>
        <end position="143"/>
    </location>
</feature>
<evidence type="ECO:0000313" key="3">
    <source>
        <dbReference type="Proteomes" id="UP001500655"/>
    </source>
</evidence>
<reference evidence="3" key="1">
    <citation type="journal article" date="2019" name="Int. J. Syst. Evol. Microbiol.">
        <title>The Global Catalogue of Microorganisms (GCM) 10K type strain sequencing project: providing services to taxonomists for standard genome sequencing and annotation.</title>
        <authorList>
            <consortium name="The Broad Institute Genomics Platform"/>
            <consortium name="The Broad Institute Genome Sequencing Center for Infectious Disease"/>
            <person name="Wu L."/>
            <person name="Ma J."/>
        </authorList>
    </citation>
    <scope>NUCLEOTIDE SEQUENCE [LARGE SCALE GENOMIC DNA]</scope>
    <source>
        <strain evidence="3">JCM 13249</strain>
    </source>
</reference>
<dbReference type="Pfam" id="PF04240">
    <property type="entry name" value="Caroten_synth"/>
    <property type="match status" value="1"/>
</dbReference>
<dbReference type="InterPro" id="IPR007354">
    <property type="entry name" value="CruF-like"/>
</dbReference>
<feature type="transmembrane region" description="Helical" evidence="1">
    <location>
        <begin position="92"/>
        <end position="113"/>
    </location>
</feature>
<accession>A0ABP4VTA6</accession>
<dbReference type="PANTHER" id="PTHR39419:SF1">
    <property type="entry name" value="SLL0814 PROTEIN"/>
    <property type="match status" value="1"/>
</dbReference>
<proteinExistence type="predicted"/>
<protein>
    <submittedName>
        <fullName evidence="2">Carotenoid biosynthesis protein</fullName>
    </submittedName>
</protein>
<organism evidence="2 3">
    <name type="scientific">Luedemannella helvata</name>
    <dbReference type="NCBI Taxonomy" id="349315"/>
    <lineage>
        <taxon>Bacteria</taxon>
        <taxon>Bacillati</taxon>
        <taxon>Actinomycetota</taxon>
        <taxon>Actinomycetes</taxon>
        <taxon>Micromonosporales</taxon>
        <taxon>Micromonosporaceae</taxon>
        <taxon>Luedemannella</taxon>
    </lineage>
</organism>
<name>A0ABP4VTA6_9ACTN</name>
<keyword evidence="1" id="KW-0472">Membrane</keyword>
<sequence length="252" mass="25749">MRLVWTLLAALVAAEICYPLTTGAVRAALVVVTVLLGFAASLAHAITARGARAGAALLGVAAAGFAVELLGVRTGVPFGGYDYAASLGPQLGGVPLLIGLAWAWMAWPAWLAAGRLVTGRSVRAGVARVVVAAVALAAWDLFLDPQMVADGHWVWHDPDPALPGVTGVPLGNYLGWLLVALIVATGLTVALGHARPSATDAPMLALYLWTYASSVLAHAAFLSLPASAAWGALGMGLVAVPLAISWRRGATP</sequence>
<dbReference type="RefSeq" id="WP_344075857.1">
    <property type="nucleotide sequence ID" value="NZ_BAAALS010000001.1"/>
</dbReference>
<comment type="caution">
    <text evidence="2">The sequence shown here is derived from an EMBL/GenBank/DDBJ whole genome shotgun (WGS) entry which is preliminary data.</text>
</comment>
<gene>
    <name evidence="2" type="ORF">GCM10009681_02960</name>
</gene>
<dbReference type="PANTHER" id="PTHR39419">
    <property type="entry name" value="SLL0814 PROTEIN"/>
    <property type="match status" value="1"/>
</dbReference>
<evidence type="ECO:0000256" key="1">
    <source>
        <dbReference type="SAM" id="Phobius"/>
    </source>
</evidence>
<feature type="transmembrane region" description="Helical" evidence="1">
    <location>
        <begin position="53"/>
        <end position="72"/>
    </location>
</feature>
<feature type="transmembrane region" description="Helical" evidence="1">
    <location>
        <begin position="228"/>
        <end position="246"/>
    </location>
</feature>
<keyword evidence="1" id="KW-1133">Transmembrane helix</keyword>
<feature type="transmembrane region" description="Helical" evidence="1">
    <location>
        <begin position="173"/>
        <end position="192"/>
    </location>
</feature>
<evidence type="ECO:0000313" key="2">
    <source>
        <dbReference type="EMBL" id="GAA1735913.1"/>
    </source>
</evidence>
<keyword evidence="1" id="KW-0812">Transmembrane</keyword>
<feature type="transmembrane region" description="Helical" evidence="1">
    <location>
        <begin position="24"/>
        <end position="46"/>
    </location>
</feature>